<evidence type="ECO:0000259" key="3">
    <source>
        <dbReference type="Pfam" id="PF00933"/>
    </source>
</evidence>
<dbReference type="Pfam" id="PF00933">
    <property type="entry name" value="Glyco_hydro_3"/>
    <property type="match status" value="1"/>
</dbReference>
<feature type="domain" description="Glycoside hydrolase family 3 N-terminal" evidence="3">
    <location>
        <begin position="5"/>
        <end position="94"/>
    </location>
</feature>
<organism evidence="4 5">
    <name type="scientific">Lacrimispora defluvii</name>
    <dbReference type="NCBI Taxonomy" id="2719233"/>
    <lineage>
        <taxon>Bacteria</taxon>
        <taxon>Bacillati</taxon>
        <taxon>Bacillota</taxon>
        <taxon>Clostridia</taxon>
        <taxon>Lachnospirales</taxon>
        <taxon>Lachnospiraceae</taxon>
        <taxon>Lacrimispora</taxon>
    </lineage>
</organism>
<comment type="caution">
    <text evidence="4">The sequence shown here is derived from an EMBL/GenBank/DDBJ whole genome shotgun (WGS) entry which is preliminary data.</text>
</comment>
<evidence type="ECO:0000313" key="4">
    <source>
        <dbReference type="EMBL" id="NNJ33246.1"/>
    </source>
</evidence>
<dbReference type="SUPFAM" id="SSF51445">
    <property type="entry name" value="(Trans)glycosidases"/>
    <property type="match status" value="1"/>
</dbReference>
<proteinExistence type="inferred from homology"/>
<dbReference type="Proteomes" id="UP000539052">
    <property type="component" value="Unassembled WGS sequence"/>
</dbReference>
<dbReference type="Gene3D" id="3.20.20.300">
    <property type="entry name" value="Glycoside hydrolase, family 3, N-terminal domain"/>
    <property type="match status" value="1"/>
</dbReference>
<name>A0ABX1W1A5_9FIRM</name>
<dbReference type="PANTHER" id="PTHR42715">
    <property type="entry name" value="BETA-GLUCOSIDASE"/>
    <property type="match status" value="1"/>
</dbReference>
<comment type="similarity">
    <text evidence="1">Belongs to the glycosyl hydrolase 3 family.</text>
</comment>
<protein>
    <recommendedName>
        <fullName evidence="3">Glycoside hydrolase family 3 N-terminal domain-containing protein</fullName>
    </recommendedName>
</protein>
<dbReference type="PANTHER" id="PTHR42715:SF10">
    <property type="entry name" value="BETA-GLUCOSIDASE"/>
    <property type="match status" value="1"/>
</dbReference>
<dbReference type="InterPro" id="IPR036962">
    <property type="entry name" value="Glyco_hydro_3_N_sf"/>
</dbReference>
<gene>
    <name evidence="4" type="ORF">G9470_26180</name>
</gene>
<accession>A0ABX1W1A5</accession>
<dbReference type="InterPro" id="IPR001764">
    <property type="entry name" value="Glyco_hydro_3_N"/>
</dbReference>
<dbReference type="InterPro" id="IPR017853">
    <property type="entry name" value="GH"/>
</dbReference>
<keyword evidence="2" id="KW-0378">Hydrolase</keyword>
<dbReference type="InterPro" id="IPR050288">
    <property type="entry name" value="Cellulose_deg_GH3"/>
</dbReference>
<sequence>MFLNEQSAREIYLLPFEMCIEDSDANGIMSSMNRIGGTWVVGNKGLMTNTLRGEWGYSGFVMTDQTSFSSFVYCEIHEGLAAGNDLWLCTSKRLWEQDEEDMTATFMQNVRTAAHRYLYVVANFNAMNGVDKDTKVSNVLAGWQKLIFPVSLLLS</sequence>
<dbReference type="EMBL" id="JAAOXG010000094">
    <property type="protein sequence ID" value="NNJ33246.1"/>
    <property type="molecule type" value="Genomic_DNA"/>
</dbReference>
<evidence type="ECO:0000256" key="1">
    <source>
        <dbReference type="ARBA" id="ARBA00005336"/>
    </source>
</evidence>
<reference evidence="4 5" key="1">
    <citation type="submission" date="2020-03" db="EMBL/GenBank/DDBJ databases">
        <title>Genome Sequence of industrial isolate, B5A.</title>
        <authorList>
            <person name="Sharma S."/>
            <person name="Patil P.B."/>
            <person name="Korpole S."/>
        </authorList>
    </citation>
    <scope>NUCLEOTIDE SEQUENCE [LARGE SCALE GENOMIC DNA]</scope>
    <source>
        <strain evidence="4 5">PI-S10-B5A</strain>
    </source>
</reference>
<keyword evidence="5" id="KW-1185">Reference proteome</keyword>
<evidence type="ECO:0000313" key="5">
    <source>
        <dbReference type="Proteomes" id="UP000539052"/>
    </source>
</evidence>
<evidence type="ECO:0000256" key="2">
    <source>
        <dbReference type="ARBA" id="ARBA00022801"/>
    </source>
</evidence>